<sequence length="568" mass="63345">MSVLMGLVGRRRAGAGAALRVVKRVAEGGGGGRAKVVAELAADERVVAVFKGTAVAKERSAMHAILWNCGAEYFRLKEYKIASEMFEKSMLYMPRDEESRIRRSNCFRVLCLCHLALAQLDRAQEFIDQAEKLEPNIRSTFLKFKIHLQKREEKEAINQIQAMTSCIDFNPEYLMLSTHEAIACQALPVAISSLSVLLNLCSSGKQMPMPEVAVQRNLITLLHRYPDTEHEILKHTRCARSKMTDLGVEPFFGKGAVGSRELSWFAGNSWNMGLKMAKEKKYDSAAEFLEFASEFYSKISNESDGTNFMVCKALIVSVGAMINFEEQNKVPMPESSVRKAMEMLSRAGKILPSISSSDQEAEASTLFFLHTFNTYHLLNKVDYGQPQQLQLVQSFASSKSCSPNHLLQLGLVASQGLRTNPEAADFALNSCLSTLLACPSPDYHMVATVLRRLISLAGLSGMDDIKNYWQAYQIIVGLKDGEYPTEEGKWLATTAWNKGGMAIRLRQVEEARKWMKMGLDLARHVEGMEKYVAGMEDSFNKFENMCNVGSCDSADDRRTYSGPGMISQ</sequence>
<dbReference type="PANTHER" id="PTHR40375">
    <property type="entry name" value="SPORULATION-SPECIFIC PROTEIN 22"/>
    <property type="match status" value="1"/>
</dbReference>
<dbReference type="GO" id="GO:0007129">
    <property type="term" value="P:homologous chromosome pairing at meiosis"/>
    <property type="evidence" value="ECO:0007669"/>
    <property type="project" value="EnsemblPlants"/>
</dbReference>
<dbReference type="InterPro" id="IPR019734">
    <property type="entry name" value="TPR_rpt"/>
</dbReference>
<keyword evidence="3" id="KW-0802">TPR repeat</keyword>
<name>A0A5P1F6M1_ASPOF</name>
<dbReference type="AlphaFoldDB" id="A0A5P1F6M1"/>
<dbReference type="OMA" id="VTSWNYG"/>
<dbReference type="GO" id="GO:0071139">
    <property type="term" value="P:resolution of DNA recombination intermediates"/>
    <property type="evidence" value="ECO:0007669"/>
    <property type="project" value="EnsemblPlants"/>
</dbReference>
<keyword evidence="1" id="KW-0469">Meiosis</keyword>
<feature type="repeat" description="TPR" evidence="3">
    <location>
        <begin position="63"/>
        <end position="96"/>
    </location>
</feature>
<dbReference type="EMBL" id="CM007384">
    <property type="protein sequence ID" value="ONK73057.1"/>
    <property type="molecule type" value="Genomic_DNA"/>
</dbReference>
<protein>
    <recommendedName>
        <fullName evidence="2">Protein ZIP4 homolog</fullName>
    </recommendedName>
</protein>
<proteinExistence type="predicted"/>
<evidence type="ECO:0000313" key="5">
    <source>
        <dbReference type="Proteomes" id="UP000243459"/>
    </source>
</evidence>
<dbReference type="Proteomes" id="UP000243459">
    <property type="component" value="Chromosome 4"/>
</dbReference>
<dbReference type="InterPro" id="IPR039057">
    <property type="entry name" value="Spo22/ZIP4"/>
</dbReference>
<dbReference type="SUPFAM" id="SSF48452">
    <property type="entry name" value="TPR-like"/>
    <property type="match status" value="1"/>
</dbReference>
<evidence type="ECO:0000256" key="3">
    <source>
        <dbReference type="PROSITE-ProRule" id="PRU00339"/>
    </source>
</evidence>
<dbReference type="InterPro" id="IPR013940">
    <property type="entry name" value="Spo22/ZIP4/TEX11"/>
</dbReference>
<evidence type="ECO:0000256" key="2">
    <source>
        <dbReference type="ARBA" id="ARBA00031845"/>
    </source>
</evidence>
<dbReference type="GO" id="GO:0005634">
    <property type="term" value="C:nucleus"/>
    <property type="evidence" value="ECO:0007669"/>
    <property type="project" value="EnsemblPlants"/>
</dbReference>
<dbReference type="PROSITE" id="PS50005">
    <property type="entry name" value="TPR"/>
    <property type="match status" value="1"/>
</dbReference>
<dbReference type="GO" id="GO:0007131">
    <property type="term" value="P:reciprocal meiotic recombination"/>
    <property type="evidence" value="ECO:0007669"/>
    <property type="project" value="EnsemblPlants"/>
</dbReference>
<evidence type="ECO:0000313" key="4">
    <source>
        <dbReference type="EMBL" id="ONK73057.1"/>
    </source>
</evidence>
<dbReference type="Gramene" id="ONK73057">
    <property type="protein sequence ID" value="ONK73057"/>
    <property type="gene ID" value="A4U43_C04F26700"/>
</dbReference>
<evidence type="ECO:0000256" key="1">
    <source>
        <dbReference type="ARBA" id="ARBA00023254"/>
    </source>
</evidence>
<keyword evidence="5" id="KW-1185">Reference proteome</keyword>
<dbReference type="GO" id="GO:0090173">
    <property type="term" value="P:regulation of synaptonemal complex assembly"/>
    <property type="evidence" value="ECO:0007669"/>
    <property type="project" value="InterPro"/>
</dbReference>
<dbReference type="Gene3D" id="1.25.40.10">
    <property type="entry name" value="Tetratricopeptide repeat domain"/>
    <property type="match status" value="1"/>
</dbReference>
<dbReference type="Pfam" id="PF08631">
    <property type="entry name" value="SPO22"/>
    <property type="match status" value="1"/>
</dbReference>
<reference evidence="5" key="1">
    <citation type="journal article" date="2017" name="Nat. Commun.">
        <title>The asparagus genome sheds light on the origin and evolution of a young Y chromosome.</title>
        <authorList>
            <person name="Harkess A."/>
            <person name="Zhou J."/>
            <person name="Xu C."/>
            <person name="Bowers J.E."/>
            <person name="Van der Hulst R."/>
            <person name="Ayyampalayam S."/>
            <person name="Mercati F."/>
            <person name="Riccardi P."/>
            <person name="McKain M.R."/>
            <person name="Kakrana A."/>
            <person name="Tang H."/>
            <person name="Ray J."/>
            <person name="Groenendijk J."/>
            <person name="Arikit S."/>
            <person name="Mathioni S.M."/>
            <person name="Nakano M."/>
            <person name="Shan H."/>
            <person name="Telgmann-Rauber A."/>
            <person name="Kanno A."/>
            <person name="Yue Z."/>
            <person name="Chen H."/>
            <person name="Li W."/>
            <person name="Chen Y."/>
            <person name="Xu X."/>
            <person name="Zhang Y."/>
            <person name="Luo S."/>
            <person name="Chen H."/>
            <person name="Gao J."/>
            <person name="Mao Z."/>
            <person name="Pires J.C."/>
            <person name="Luo M."/>
            <person name="Kudrna D."/>
            <person name="Wing R.A."/>
            <person name="Meyers B.C."/>
            <person name="Yi K."/>
            <person name="Kong H."/>
            <person name="Lavrijsen P."/>
            <person name="Sunseri F."/>
            <person name="Falavigna A."/>
            <person name="Ye Y."/>
            <person name="Leebens-Mack J.H."/>
            <person name="Chen G."/>
        </authorList>
    </citation>
    <scope>NUCLEOTIDE SEQUENCE [LARGE SCALE GENOMIC DNA]</scope>
    <source>
        <strain evidence="5">cv. DH0086</strain>
    </source>
</reference>
<organism evidence="4 5">
    <name type="scientific">Asparagus officinalis</name>
    <name type="common">Garden asparagus</name>
    <dbReference type="NCBI Taxonomy" id="4686"/>
    <lineage>
        <taxon>Eukaryota</taxon>
        <taxon>Viridiplantae</taxon>
        <taxon>Streptophyta</taxon>
        <taxon>Embryophyta</taxon>
        <taxon>Tracheophyta</taxon>
        <taxon>Spermatophyta</taxon>
        <taxon>Magnoliopsida</taxon>
        <taxon>Liliopsida</taxon>
        <taxon>Asparagales</taxon>
        <taxon>Asparagaceae</taxon>
        <taxon>Asparagoideae</taxon>
        <taxon>Asparagus</taxon>
    </lineage>
</organism>
<accession>A0A5P1F6M1</accession>
<dbReference type="InterPro" id="IPR011990">
    <property type="entry name" value="TPR-like_helical_dom_sf"/>
</dbReference>
<dbReference type="GO" id="GO:0005694">
    <property type="term" value="C:chromosome"/>
    <property type="evidence" value="ECO:0007669"/>
    <property type="project" value="EnsemblPlants"/>
</dbReference>
<dbReference type="PANTHER" id="PTHR40375:SF2">
    <property type="entry name" value="SPORULATION-SPECIFIC PROTEIN 22"/>
    <property type="match status" value="1"/>
</dbReference>
<gene>
    <name evidence="4" type="ORF">A4U43_C04F26700</name>
</gene>